<dbReference type="PANTHER" id="PTHR13077">
    <property type="entry name" value="SELENOPROTEIN F"/>
    <property type="match status" value="1"/>
</dbReference>
<sequence length="139" mass="15928">MLLADVLVCFLSLFIGVLANDTKSCAVSGFTSLLKCSSCSELKKFKLEKIEKSCFQCCEDENVSGTSKKYAFAELRCILPFIDSKERKSMTNLKVVYERGHRPTIRMLNEKRQVQEEIPIDTWDSDTIIEFVNERITNQ</sequence>
<dbReference type="InterPro" id="IPR038219">
    <property type="entry name" value="Sep15/SelM_sf"/>
</dbReference>
<dbReference type="PANTHER" id="PTHR13077:SF6">
    <property type="entry name" value="SELENOPROTEIN F"/>
    <property type="match status" value="1"/>
</dbReference>
<evidence type="ECO:0000256" key="6">
    <source>
        <dbReference type="ARBA" id="ARBA00040775"/>
    </source>
</evidence>
<gene>
    <name evidence="7" type="ORF">SMRZ_LOCUS14727</name>
</gene>
<evidence type="ECO:0000256" key="2">
    <source>
        <dbReference type="ARBA" id="ARBA00005742"/>
    </source>
</evidence>
<name>A0A183MFA2_9TREM</name>
<proteinExistence type="inferred from homology"/>
<evidence type="ECO:0000256" key="1">
    <source>
        <dbReference type="ARBA" id="ARBA00004319"/>
    </source>
</evidence>
<dbReference type="Gene3D" id="3.40.30.50">
    <property type="entry name" value="Sep15/SelM thioredoxin-like domain, active-site redox motif"/>
    <property type="match status" value="1"/>
</dbReference>
<dbReference type="Proteomes" id="UP000277204">
    <property type="component" value="Unassembled WGS sequence"/>
</dbReference>
<evidence type="ECO:0000313" key="7">
    <source>
        <dbReference type="EMBL" id="VDP16544.1"/>
    </source>
</evidence>
<keyword evidence="8" id="KW-1185">Reference proteome</keyword>
<dbReference type="InterPro" id="IPR014912">
    <property type="entry name" value="Sep15_SelM_dom"/>
</dbReference>
<keyword evidence="5" id="KW-0712">Selenocysteine</keyword>
<dbReference type="AlphaFoldDB" id="A0A183MFA2"/>
<evidence type="ECO:0000313" key="8">
    <source>
        <dbReference type="Proteomes" id="UP000277204"/>
    </source>
</evidence>
<reference evidence="7 8" key="1">
    <citation type="submission" date="2018-11" db="EMBL/GenBank/DDBJ databases">
        <authorList>
            <consortium name="Pathogen Informatics"/>
        </authorList>
    </citation>
    <scope>NUCLEOTIDE SEQUENCE [LARGE SCALE GENOMIC DNA]</scope>
    <source>
        <strain evidence="7 8">Zambia</strain>
    </source>
</reference>
<dbReference type="GO" id="GO:0005788">
    <property type="term" value="C:endoplasmic reticulum lumen"/>
    <property type="evidence" value="ECO:0007669"/>
    <property type="project" value="UniProtKB-SubCell"/>
</dbReference>
<evidence type="ECO:0000256" key="5">
    <source>
        <dbReference type="ARBA" id="ARBA00022933"/>
    </source>
</evidence>
<dbReference type="InterPro" id="IPR039992">
    <property type="entry name" value="Sep15_SelM"/>
</dbReference>
<dbReference type="STRING" id="48269.A0A183MFA2"/>
<evidence type="ECO:0000256" key="3">
    <source>
        <dbReference type="ARBA" id="ARBA00022729"/>
    </source>
</evidence>
<evidence type="ECO:0000256" key="4">
    <source>
        <dbReference type="ARBA" id="ARBA00022824"/>
    </source>
</evidence>
<keyword evidence="4" id="KW-0256">Endoplasmic reticulum</keyword>
<dbReference type="GO" id="GO:0016491">
    <property type="term" value="F:oxidoreductase activity"/>
    <property type="evidence" value="ECO:0007669"/>
    <property type="project" value="TreeGrafter"/>
</dbReference>
<keyword evidence="3" id="KW-0732">Signal</keyword>
<comment type="similarity">
    <text evidence="2">Belongs to the selenoprotein M/F family.</text>
</comment>
<comment type="subcellular location">
    <subcellularLocation>
        <location evidence="1">Endoplasmic reticulum lumen</location>
    </subcellularLocation>
</comment>
<organism evidence="7 8">
    <name type="scientific">Schistosoma margrebowiei</name>
    <dbReference type="NCBI Taxonomy" id="48269"/>
    <lineage>
        <taxon>Eukaryota</taxon>
        <taxon>Metazoa</taxon>
        <taxon>Spiralia</taxon>
        <taxon>Lophotrochozoa</taxon>
        <taxon>Platyhelminthes</taxon>
        <taxon>Trematoda</taxon>
        <taxon>Digenea</taxon>
        <taxon>Strigeidida</taxon>
        <taxon>Schistosomatoidea</taxon>
        <taxon>Schistosomatidae</taxon>
        <taxon>Schistosoma</taxon>
    </lineage>
</organism>
<protein>
    <recommendedName>
        <fullName evidence="6">Selenoprotein F</fullName>
    </recommendedName>
</protein>
<dbReference type="Pfam" id="PF08806">
    <property type="entry name" value="Sep15_SelM"/>
    <property type="match status" value="1"/>
</dbReference>
<accession>A0A183MFA2</accession>
<dbReference type="SUPFAM" id="SSF52833">
    <property type="entry name" value="Thioredoxin-like"/>
    <property type="match status" value="1"/>
</dbReference>
<dbReference type="InterPro" id="IPR036249">
    <property type="entry name" value="Thioredoxin-like_sf"/>
</dbReference>
<dbReference type="EMBL" id="UZAI01016817">
    <property type="protein sequence ID" value="VDP16544.1"/>
    <property type="molecule type" value="Genomic_DNA"/>
</dbReference>